<gene>
    <name evidence="1" type="ORF">GY22_05125</name>
</gene>
<sequence>MPKNYRRPDSPDHVAADVPARAAGHSIVFDSPAELAAYTRHDRLSADGPLLLARRAGFHPDGSWPCSALESAQNVLATRARTMIEIELRTTVDGRCVVLHEAVMGHGSTGAGPVSEQSADYVLSQHLVDNYGEVTRFPIREAGEFLTWAVLAGAVLWLDVKNVTPEAVVELVRTHRAEGQVVVSVHGLTELAVYRRIAPDLVYFVPAHPDGLPTVEAVRREVPDLRRVIGFAGHYVPDMEESLRMRSWNVPMRLELHRYDENLSADALDVHYYRRAVEAGFGILSTSHYREVADLLGLSAWAPKNASARDDRGLTRH</sequence>
<dbReference type="GO" id="GO:0006629">
    <property type="term" value="P:lipid metabolic process"/>
    <property type="evidence" value="ECO:0007669"/>
    <property type="project" value="InterPro"/>
</dbReference>
<dbReference type="GO" id="GO:0008081">
    <property type="term" value="F:phosphoric diester hydrolase activity"/>
    <property type="evidence" value="ECO:0007669"/>
    <property type="project" value="InterPro"/>
</dbReference>
<dbReference type="RefSeq" id="WP_035924457.1">
    <property type="nucleotide sequence ID" value="NZ_JSUH01000003.1"/>
</dbReference>
<dbReference type="AlphaFoldDB" id="A0A0A6YD20"/>
<organism evidence="1 2">
    <name type="scientific">Kocuria rosea subsp. polaris</name>
    <dbReference type="NCBI Taxonomy" id="136273"/>
    <lineage>
        <taxon>Bacteria</taxon>
        <taxon>Bacillati</taxon>
        <taxon>Actinomycetota</taxon>
        <taxon>Actinomycetes</taxon>
        <taxon>Micrococcales</taxon>
        <taxon>Micrococcaceae</taxon>
        <taxon>Kocuria</taxon>
    </lineage>
</organism>
<dbReference type="Proteomes" id="UP000030466">
    <property type="component" value="Unassembled WGS sequence"/>
</dbReference>
<keyword evidence="2" id="KW-1185">Reference proteome</keyword>
<dbReference type="OrthoDB" id="4880736at2"/>
<proteinExistence type="predicted"/>
<protein>
    <recommendedName>
        <fullName evidence="3">GP-PDE domain-containing protein</fullName>
    </recommendedName>
</protein>
<dbReference type="SUPFAM" id="SSF51695">
    <property type="entry name" value="PLC-like phosphodiesterases"/>
    <property type="match status" value="1"/>
</dbReference>
<evidence type="ECO:0000313" key="2">
    <source>
        <dbReference type="Proteomes" id="UP000030466"/>
    </source>
</evidence>
<evidence type="ECO:0000313" key="1">
    <source>
        <dbReference type="EMBL" id="KHD98422.1"/>
    </source>
</evidence>
<dbReference type="Gene3D" id="3.20.20.190">
    <property type="entry name" value="Phosphatidylinositol (PI) phosphodiesterase"/>
    <property type="match status" value="1"/>
</dbReference>
<dbReference type="EMBL" id="JSUH01000003">
    <property type="protein sequence ID" value="KHD98422.1"/>
    <property type="molecule type" value="Genomic_DNA"/>
</dbReference>
<comment type="caution">
    <text evidence="1">The sequence shown here is derived from an EMBL/GenBank/DDBJ whole genome shotgun (WGS) entry which is preliminary data.</text>
</comment>
<evidence type="ECO:0008006" key="3">
    <source>
        <dbReference type="Google" id="ProtNLM"/>
    </source>
</evidence>
<accession>A0A0A6YD20</accession>
<dbReference type="InterPro" id="IPR017946">
    <property type="entry name" value="PLC-like_Pdiesterase_TIM-brl"/>
</dbReference>
<name>A0A0A6YD20_KOCRO</name>
<reference evidence="1 2" key="1">
    <citation type="journal article" date="2003" name="Int. J. Syst. Evol. Microbiol.">
        <title>Kocuria polaris sp. nov., an orange-pigmented psychrophilic bacterium isolated from an Antarctic cyanobacterial mat sample.</title>
        <authorList>
            <person name="Reddy G.S."/>
            <person name="Prakash J.S."/>
            <person name="Prabahar V."/>
            <person name="Matsumoto G.I."/>
            <person name="Stackebrandt E."/>
            <person name="Shivaji S."/>
        </authorList>
    </citation>
    <scope>NUCLEOTIDE SEQUENCE [LARGE SCALE GENOMIC DNA]</scope>
    <source>
        <strain evidence="1 2">CMS 76or</strain>
    </source>
</reference>